<feature type="transmembrane region" description="Helical" evidence="1">
    <location>
        <begin position="36"/>
        <end position="56"/>
    </location>
</feature>
<proteinExistence type="predicted"/>
<dbReference type="AlphaFoldDB" id="A0A843TE11"/>
<evidence type="ECO:0000313" key="2">
    <source>
        <dbReference type="EMBL" id="MQL68486.1"/>
    </source>
</evidence>
<feature type="transmembrane region" description="Helical" evidence="1">
    <location>
        <begin position="68"/>
        <end position="88"/>
    </location>
</feature>
<gene>
    <name evidence="2" type="ORF">Taro_000773</name>
</gene>
<keyword evidence="3" id="KW-1185">Reference proteome</keyword>
<feature type="non-terminal residue" evidence="2">
    <location>
        <position position="1"/>
    </location>
</feature>
<dbReference type="Proteomes" id="UP000652761">
    <property type="component" value="Unassembled WGS sequence"/>
</dbReference>
<sequence>CPEFFVVHPEPFRESQGVVPWRKSGRSGKSELLEKILVTFAPLLFRFGMALMALHLEHLALLALHPEHLALLALHFLMLLLLLVKLLLLEEEHELQLP</sequence>
<evidence type="ECO:0000313" key="3">
    <source>
        <dbReference type="Proteomes" id="UP000652761"/>
    </source>
</evidence>
<comment type="caution">
    <text evidence="2">The sequence shown here is derived from an EMBL/GenBank/DDBJ whole genome shotgun (WGS) entry which is preliminary data.</text>
</comment>
<reference evidence="2" key="1">
    <citation type="submission" date="2017-07" db="EMBL/GenBank/DDBJ databases">
        <title>Taro Niue Genome Assembly and Annotation.</title>
        <authorList>
            <person name="Atibalentja N."/>
            <person name="Keating K."/>
            <person name="Fields C.J."/>
        </authorList>
    </citation>
    <scope>NUCLEOTIDE SEQUENCE</scope>
    <source>
        <strain evidence="2">Niue_2</strain>
        <tissue evidence="2">Leaf</tissue>
    </source>
</reference>
<evidence type="ECO:0000256" key="1">
    <source>
        <dbReference type="SAM" id="Phobius"/>
    </source>
</evidence>
<name>A0A843TE11_COLES</name>
<keyword evidence="1" id="KW-0812">Transmembrane</keyword>
<protein>
    <submittedName>
        <fullName evidence="2">Uncharacterized protein</fullName>
    </submittedName>
</protein>
<keyword evidence="1" id="KW-0472">Membrane</keyword>
<accession>A0A843TE11</accession>
<keyword evidence="1" id="KW-1133">Transmembrane helix</keyword>
<organism evidence="2 3">
    <name type="scientific">Colocasia esculenta</name>
    <name type="common">Wild taro</name>
    <name type="synonym">Arum esculentum</name>
    <dbReference type="NCBI Taxonomy" id="4460"/>
    <lineage>
        <taxon>Eukaryota</taxon>
        <taxon>Viridiplantae</taxon>
        <taxon>Streptophyta</taxon>
        <taxon>Embryophyta</taxon>
        <taxon>Tracheophyta</taxon>
        <taxon>Spermatophyta</taxon>
        <taxon>Magnoliopsida</taxon>
        <taxon>Liliopsida</taxon>
        <taxon>Araceae</taxon>
        <taxon>Aroideae</taxon>
        <taxon>Colocasieae</taxon>
        <taxon>Colocasia</taxon>
    </lineage>
</organism>
<dbReference type="EMBL" id="NMUH01000015">
    <property type="protein sequence ID" value="MQL68486.1"/>
    <property type="molecule type" value="Genomic_DNA"/>
</dbReference>